<comment type="function">
    <text evidence="8">Acts on ADP-mannose and ADP-glucose as well as ADP-ribose. Prevents glycogen biosynthesis. The reaction catalyzed by this enzyme is a limiting step of the gluconeogenic process.</text>
</comment>
<dbReference type="CDD" id="cd06661">
    <property type="entry name" value="GGCT_like"/>
    <property type="match status" value="1"/>
</dbReference>
<dbReference type="Proteomes" id="UP001438953">
    <property type="component" value="Unassembled WGS sequence"/>
</dbReference>
<dbReference type="PANTHER" id="PTHR11839:SF5">
    <property type="entry name" value="ADP-RIBOSE PYROPHOSPHATASE"/>
    <property type="match status" value="1"/>
</dbReference>
<comment type="cofactor">
    <cofactor evidence="1">
        <name>Mg(2+)</name>
        <dbReference type="ChEBI" id="CHEBI:18420"/>
    </cofactor>
</comment>
<evidence type="ECO:0000256" key="5">
    <source>
        <dbReference type="ARBA" id="ARBA00022723"/>
    </source>
</evidence>
<dbReference type="Pfam" id="PF00293">
    <property type="entry name" value="NUDIX"/>
    <property type="match status" value="1"/>
</dbReference>
<evidence type="ECO:0000256" key="8">
    <source>
        <dbReference type="ARBA" id="ARBA00025164"/>
    </source>
</evidence>
<dbReference type="EMBL" id="JAYWLC010000004">
    <property type="protein sequence ID" value="MER5171494.1"/>
    <property type="molecule type" value="Genomic_DNA"/>
</dbReference>
<accession>A0ABV1SG51</accession>
<evidence type="ECO:0000256" key="11">
    <source>
        <dbReference type="ARBA" id="ARBA00033056"/>
    </source>
</evidence>
<evidence type="ECO:0000256" key="9">
    <source>
        <dbReference type="ARBA" id="ARBA00030162"/>
    </source>
</evidence>
<name>A0ABV1SG51_9RHOB</name>
<feature type="domain" description="Nudix hydrolase" evidence="13">
    <location>
        <begin position="221"/>
        <end position="361"/>
    </location>
</feature>
<gene>
    <name evidence="14" type="ORF">VSX56_06855</name>
</gene>
<reference evidence="14 15" key="1">
    <citation type="submission" date="2024-01" db="EMBL/GenBank/DDBJ databases">
        <authorList>
            <person name="Deng Y."/>
            <person name="Su J."/>
        </authorList>
    </citation>
    <scope>NUCLEOTIDE SEQUENCE [LARGE SCALE GENOMIC DNA]</scope>
    <source>
        <strain evidence="14 15">CPCC 100088</strain>
    </source>
</reference>
<dbReference type="PANTHER" id="PTHR11839">
    <property type="entry name" value="UDP/ADP-SUGAR PYROPHOSPHATASE"/>
    <property type="match status" value="1"/>
</dbReference>
<dbReference type="InterPro" id="IPR009288">
    <property type="entry name" value="AIG2-like_dom"/>
</dbReference>
<dbReference type="EC" id="3.6.1.13" evidence="3"/>
<proteinExistence type="inferred from homology"/>
<dbReference type="Gene3D" id="3.10.490.10">
    <property type="entry name" value="Gamma-glutamyl cyclotransferase-like"/>
    <property type="match status" value="1"/>
</dbReference>
<evidence type="ECO:0000259" key="13">
    <source>
        <dbReference type="PROSITE" id="PS51462"/>
    </source>
</evidence>
<dbReference type="SUPFAM" id="SSF110857">
    <property type="entry name" value="Gamma-glutamyl cyclotransferase-like"/>
    <property type="match status" value="1"/>
</dbReference>
<comment type="similarity">
    <text evidence="2">Belongs to the Nudix hydrolase family. NudF subfamily.</text>
</comment>
<dbReference type="InterPro" id="IPR013024">
    <property type="entry name" value="GGCT-like"/>
</dbReference>
<dbReference type="PROSITE" id="PS51462">
    <property type="entry name" value="NUDIX"/>
    <property type="match status" value="1"/>
</dbReference>
<evidence type="ECO:0000256" key="12">
    <source>
        <dbReference type="ARBA" id="ARBA00049546"/>
    </source>
</evidence>
<evidence type="ECO:0000256" key="2">
    <source>
        <dbReference type="ARBA" id="ARBA00007482"/>
    </source>
</evidence>
<evidence type="ECO:0000256" key="6">
    <source>
        <dbReference type="ARBA" id="ARBA00022801"/>
    </source>
</evidence>
<dbReference type="Gene3D" id="3.90.79.10">
    <property type="entry name" value="Nucleoside Triphosphate Pyrophosphohydrolase"/>
    <property type="match status" value="1"/>
</dbReference>
<keyword evidence="15" id="KW-1185">Reference proteome</keyword>
<dbReference type="PROSITE" id="PS00893">
    <property type="entry name" value="NUDIX_BOX"/>
    <property type="match status" value="1"/>
</dbReference>
<keyword evidence="5" id="KW-0479">Metal-binding</keyword>
<dbReference type="InterPro" id="IPR020084">
    <property type="entry name" value="NUDIX_hydrolase_CS"/>
</dbReference>
<dbReference type="NCBIfam" id="TIGR00052">
    <property type="entry name" value="nudix-type nucleoside diphosphatase, YffH/AdpP family"/>
    <property type="match status" value="1"/>
</dbReference>
<dbReference type="RefSeq" id="WP_350935871.1">
    <property type="nucleotide sequence ID" value="NZ_JAYWLC010000004.1"/>
</dbReference>
<keyword evidence="6" id="KW-0378">Hydrolase</keyword>
<evidence type="ECO:0000256" key="10">
    <source>
        <dbReference type="ARBA" id="ARBA00030308"/>
    </source>
</evidence>
<dbReference type="InterPro" id="IPR036568">
    <property type="entry name" value="GGCT-like_sf"/>
</dbReference>
<organism evidence="14 15">
    <name type="scientific">Thioclava kandeliae</name>
    <dbReference type="NCBI Taxonomy" id="3070818"/>
    <lineage>
        <taxon>Bacteria</taxon>
        <taxon>Pseudomonadati</taxon>
        <taxon>Pseudomonadota</taxon>
        <taxon>Alphaproteobacteria</taxon>
        <taxon>Rhodobacterales</taxon>
        <taxon>Paracoccaceae</taxon>
        <taxon>Thioclava</taxon>
    </lineage>
</organism>
<evidence type="ECO:0000256" key="3">
    <source>
        <dbReference type="ARBA" id="ARBA00012453"/>
    </source>
</evidence>
<protein>
    <recommendedName>
        <fullName evidence="4">ADP-ribose pyrophosphatase</fullName>
        <ecNumber evidence="3">3.6.1.13</ecNumber>
    </recommendedName>
    <alternativeName>
        <fullName evidence="9">ADP-ribose diphosphatase</fullName>
    </alternativeName>
    <alternativeName>
        <fullName evidence="11">ADP-ribose phosphohydrolase</fullName>
    </alternativeName>
    <alternativeName>
        <fullName evidence="10">Adenosine diphosphoribose pyrophosphatase</fullName>
    </alternativeName>
</protein>
<dbReference type="Pfam" id="PF06094">
    <property type="entry name" value="GGACT"/>
    <property type="match status" value="1"/>
</dbReference>
<dbReference type="InterPro" id="IPR004385">
    <property type="entry name" value="NDP_pyrophosphatase"/>
</dbReference>
<dbReference type="SUPFAM" id="SSF55811">
    <property type="entry name" value="Nudix"/>
    <property type="match status" value="1"/>
</dbReference>
<evidence type="ECO:0000313" key="14">
    <source>
        <dbReference type="EMBL" id="MER5171494.1"/>
    </source>
</evidence>
<dbReference type="InterPro" id="IPR015797">
    <property type="entry name" value="NUDIX_hydrolase-like_dom_sf"/>
</dbReference>
<comment type="catalytic activity">
    <reaction evidence="12">
        <text>ADP-D-ribose + H2O = D-ribose 5-phosphate + AMP + 2 H(+)</text>
        <dbReference type="Rhea" id="RHEA:10412"/>
        <dbReference type="ChEBI" id="CHEBI:15377"/>
        <dbReference type="ChEBI" id="CHEBI:15378"/>
        <dbReference type="ChEBI" id="CHEBI:57967"/>
        <dbReference type="ChEBI" id="CHEBI:78346"/>
        <dbReference type="ChEBI" id="CHEBI:456215"/>
        <dbReference type="EC" id="3.6.1.13"/>
    </reaction>
</comment>
<sequence length="379" mass="42225">MTKTYFFYGTLSYPPLLERVLGRMPNMRPAFLDGFEPRIARRNGEDQPFPILVPSDLGVPGILIDTETEAEETRLADYEGGYRLHAVEVVADGTGGTTPAQVFMPDEGAWEVGEPWDIAEWAETWGELATEAVEDTMASLADLSFDEIYDRREQMLVRAAARVRARETSPASLRRQAALTDVVVRERRSPYAKFFAVEDYDLQFRKFNGAFSAPMERAVFVSCDAAVVLPYDPLRDRVLLIEQFRVGPMARGDGNPWLLEAIAGRVDALESPEQTALREAEEEAHLALNELVPVAQYYSSPGAKTEYIYSYIGIADLDDQAAAPGGLDEEGEDIRPHMISFERMVELLDSGELNNSMVVICAQALIRKREALRAQFGAA</sequence>
<dbReference type="CDD" id="cd24155">
    <property type="entry name" value="NUDIX_ADPRase"/>
    <property type="match status" value="1"/>
</dbReference>
<evidence type="ECO:0000313" key="15">
    <source>
        <dbReference type="Proteomes" id="UP001438953"/>
    </source>
</evidence>
<evidence type="ECO:0000256" key="7">
    <source>
        <dbReference type="ARBA" id="ARBA00022842"/>
    </source>
</evidence>
<comment type="caution">
    <text evidence="14">The sequence shown here is derived from an EMBL/GenBank/DDBJ whole genome shotgun (WGS) entry which is preliminary data.</text>
</comment>
<evidence type="ECO:0000256" key="4">
    <source>
        <dbReference type="ARBA" id="ARBA00013297"/>
    </source>
</evidence>
<keyword evidence="7" id="KW-0460">Magnesium</keyword>
<reference evidence="14 15" key="2">
    <citation type="submission" date="2024-06" db="EMBL/GenBank/DDBJ databases">
        <title>Thioclava kandeliae sp. nov. from a rhizosphere soil sample of Kandelia candel in a mangrove.</title>
        <authorList>
            <person name="Mu T."/>
        </authorList>
    </citation>
    <scope>NUCLEOTIDE SEQUENCE [LARGE SCALE GENOMIC DNA]</scope>
    <source>
        <strain evidence="14 15">CPCC 100088</strain>
    </source>
</reference>
<dbReference type="InterPro" id="IPR000086">
    <property type="entry name" value="NUDIX_hydrolase_dom"/>
</dbReference>
<evidence type="ECO:0000256" key="1">
    <source>
        <dbReference type="ARBA" id="ARBA00001946"/>
    </source>
</evidence>